<dbReference type="InterPro" id="IPR050218">
    <property type="entry name" value="LptD"/>
</dbReference>
<organism evidence="1 2">
    <name type="scientific">Campylobacter suis</name>
    <dbReference type="NCBI Taxonomy" id="2790657"/>
    <lineage>
        <taxon>Bacteria</taxon>
        <taxon>Pseudomonadati</taxon>
        <taxon>Campylobacterota</taxon>
        <taxon>Epsilonproteobacteria</taxon>
        <taxon>Campylobacterales</taxon>
        <taxon>Campylobacteraceae</taxon>
        <taxon>Campylobacter</taxon>
    </lineage>
</organism>
<gene>
    <name evidence="1" type="primary">lptD</name>
    <name evidence="1" type="ORF">LMG8286_01565</name>
</gene>
<reference evidence="1 2" key="1">
    <citation type="submission" date="2020-11" db="EMBL/GenBank/DDBJ databases">
        <authorList>
            <person name="Peeters C."/>
        </authorList>
    </citation>
    <scope>NUCLEOTIDE SEQUENCE [LARGE SCALE GENOMIC DNA]</scope>
    <source>
        <strain evidence="1 2">LMG 8286</strain>
    </source>
</reference>
<protein>
    <submittedName>
        <fullName evidence="1">LPS-assembly protein LptD</fullName>
    </submittedName>
</protein>
<dbReference type="HAMAP" id="MF_01411">
    <property type="entry name" value="LPS_assembly_LptD"/>
    <property type="match status" value="1"/>
</dbReference>
<dbReference type="RefSeq" id="WP_230057307.1">
    <property type="nucleotide sequence ID" value="NZ_CAJHOE010000004.1"/>
</dbReference>
<dbReference type="PANTHER" id="PTHR30189">
    <property type="entry name" value="LPS-ASSEMBLY PROTEIN"/>
    <property type="match status" value="1"/>
</dbReference>
<proteinExistence type="inferred from homology"/>
<dbReference type="Proteomes" id="UP000789359">
    <property type="component" value="Unassembled WGS sequence"/>
</dbReference>
<dbReference type="Gene3D" id="2.60.450.10">
    <property type="entry name" value="Lipopolysaccharide (LPS) transport protein A like domain"/>
    <property type="match status" value="1"/>
</dbReference>
<dbReference type="PANTHER" id="PTHR30189:SF1">
    <property type="entry name" value="LPS-ASSEMBLY PROTEIN LPTD"/>
    <property type="match status" value="1"/>
</dbReference>
<keyword evidence="2" id="KW-1185">Reference proteome</keyword>
<accession>A0ABM8Q7E4</accession>
<evidence type="ECO:0000313" key="1">
    <source>
        <dbReference type="EMBL" id="CAD7288864.1"/>
    </source>
</evidence>
<name>A0ABM8Q7E4_9BACT</name>
<evidence type="ECO:0000313" key="2">
    <source>
        <dbReference type="Proteomes" id="UP000789359"/>
    </source>
</evidence>
<comment type="caution">
    <text evidence="1">The sequence shown here is derived from an EMBL/GenBank/DDBJ whole genome shotgun (WGS) entry which is preliminary data.</text>
</comment>
<dbReference type="InterPro" id="IPR020889">
    <property type="entry name" value="LipoPS_assembly_LptD"/>
</dbReference>
<sequence>MLGRILFSIVFIAINLLANIEDVQLLADDVSREGDIVTANKNVVVYSQTYLVTADKAVYDTNSSVIELFGNVNMMKGASEVSRSNYAKLNLKTDASSFEALFMMNKELEVWMKSDESQSDDEYYHTRNAVVSSCNVQDPDWTISSSSAMLNKHSKFLHLFNPVFRIGSVPVFYLPYFGFSTDTTRRTGLLPPTIGYKKSEGFFYKQPIYFAPYNQWDFELDPQILTRRGAGMSATFRFTDSPYSYGEISLGAYRDTQKYRNEQIGKNSNNQSLKNKTHKGIEFLYDRSVLFKNFIDPNLQEALWIEATALNDIDYLDLKEHSGEDHDSLVTSKLNYFLSSKDHYFGAYAKYYIDTQKLGSTNENKDTLQEYPSFQYHKFTDSLFLPNLLYLVDIQSHNYTRRIGIKATQYELNTPISLHIPLFNKTATFSFYENFYANYISFDKKANSATDKTENKDDYYINNFHRFVLSTDLAKAYENFFHTINFGAEYILPGFNKGDLSDKFYYDTDGKRYENFLQQEETKEEFSGYATQYFYTSNGRKFLRHTVSQGYYVDENKRGNLKNTIALYPTANLSIQNKVEYSHDKNKFELIQSGLSYNDEKFNANIWHTYKQRENNKKDSYITSNASAKLPYHNRIHGSWQYDTNHHYTKLWRVGIDHWRKCWNYGLTYQRKIEPTTTNSGAAVKRSDGVYLTINFYPMGGIHQDFSISKDGDGSGK</sequence>
<dbReference type="EMBL" id="CAJHOE010000004">
    <property type="protein sequence ID" value="CAD7288864.1"/>
    <property type="molecule type" value="Genomic_DNA"/>
</dbReference>